<reference evidence="2 3" key="1">
    <citation type="submission" date="2019-12" db="EMBL/GenBank/DDBJ databases">
        <title>Genomic-based taxomic classification of the family Erythrobacteraceae.</title>
        <authorList>
            <person name="Xu L."/>
        </authorList>
    </citation>
    <scope>NUCLEOTIDE SEQUENCE [LARGE SCALE GENOMIC DNA]</scope>
    <source>
        <strain evidence="2 3">KCTC 52259</strain>
    </source>
</reference>
<sequence>MKDDLARNRYLVISFTRVAGVAMVILGLLVNQQAIEWPMAVGYVLIAVGIVDVFVAPLVLARKWRSPPE</sequence>
<feature type="transmembrane region" description="Helical" evidence="1">
    <location>
        <begin position="42"/>
        <end position="61"/>
    </location>
</feature>
<keyword evidence="1" id="KW-0812">Transmembrane</keyword>
<dbReference type="EMBL" id="WTYU01000001">
    <property type="protein sequence ID" value="MXP13394.1"/>
    <property type="molecule type" value="Genomic_DNA"/>
</dbReference>
<dbReference type="Proteomes" id="UP000473531">
    <property type="component" value="Unassembled WGS sequence"/>
</dbReference>
<evidence type="ECO:0000313" key="3">
    <source>
        <dbReference type="Proteomes" id="UP000473531"/>
    </source>
</evidence>
<protein>
    <submittedName>
        <fullName evidence="2">Uncharacterized protein</fullName>
    </submittedName>
</protein>
<dbReference type="OrthoDB" id="7410112at2"/>
<name>A0A6L7GDY1_9SPHN</name>
<keyword evidence="1" id="KW-1133">Transmembrane helix</keyword>
<proteinExistence type="predicted"/>
<evidence type="ECO:0000313" key="2">
    <source>
        <dbReference type="EMBL" id="MXP13394.1"/>
    </source>
</evidence>
<keyword evidence="1" id="KW-0472">Membrane</keyword>
<organism evidence="2 3">
    <name type="scientific">Allopontixanthobacter confluentis</name>
    <dbReference type="NCBI Taxonomy" id="1849021"/>
    <lineage>
        <taxon>Bacteria</taxon>
        <taxon>Pseudomonadati</taxon>
        <taxon>Pseudomonadota</taxon>
        <taxon>Alphaproteobacteria</taxon>
        <taxon>Sphingomonadales</taxon>
        <taxon>Erythrobacteraceae</taxon>
        <taxon>Allopontixanthobacter</taxon>
    </lineage>
</organism>
<keyword evidence="3" id="KW-1185">Reference proteome</keyword>
<dbReference type="RefSeq" id="WP_160599541.1">
    <property type="nucleotide sequence ID" value="NZ_WTYU01000001.1"/>
</dbReference>
<comment type="caution">
    <text evidence="2">The sequence shown here is derived from an EMBL/GenBank/DDBJ whole genome shotgun (WGS) entry which is preliminary data.</text>
</comment>
<dbReference type="AlphaFoldDB" id="A0A6L7GDY1"/>
<accession>A0A6L7GDY1</accession>
<feature type="transmembrane region" description="Helical" evidence="1">
    <location>
        <begin position="12"/>
        <end position="30"/>
    </location>
</feature>
<gene>
    <name evidence="2" type="ORF">GRI44_01325</name>
</gene>
<evidence type="ECO:0000256" key="1">
    <source>
        <dbReference type="SAM" id="Phobius"/>
    </source>
</evidence>